<dbReference type="Gene3D" id="3.90.79.10">
    <property type="entry name" value="Nucleoside Triphosphate Pyrophosphohydrolase"/>
    <property type="match status" value="1"/>
</dbReference>
<dbReference type="SUPFAM" id="SSF55811">
    <property type="entry name" value="Nudix"/>
    <property type="match status" value="1"/>
</dbReference>
<dbReference type="EMBL" id="JAVRRT010000016">
    <property type="protein sequence ID" value="KAK5165542.1"/>
    <property type="molecule type" value="Genomic_DNA"/>
</dbReference>
<dbReference type="RefSeq" id="XP_064655626.1">
    <property type="nucleotide sequence ID" value="XM_064806300.1"/>
</dbReference>
<dbReference type="GeneID" id="89930403"/>
<dbReference type="PANTHER" id="PTHR13622:SF8">
    <property type="entry name" value="THIAMIN PYROPHOSPHOKINASE 1"/>
    <property type="match status" value="1"/>
</dbReference>
<evidence type="ECO:0000313" key="3">
    <source>
        <dbReference type="Proteomes" id="UP001337655"/>
    </source>
</evidence>
<feature type="domain" description="Nudix hydrolase" evidence="1">
    <location>
        <begin position="131"/>
        <end position="277"/>
    </location>
</feature>
<dbReference type="CDD" id="cd03676">
    <property type="entry name" value="NUDIX_Tnr3_like"/>
    <property type="match status" value="1"/>
</dbReference>
<comment type="caution">
    <text evidence="2">The sequence shown here is derived from an EMBL/GenBank/DDBJ whole genome shotgun (WGS) entry which is preliminary data.</text>
</comment>
<accession>A0AAV9P3L6</accession>
<keyword evidence="3" id="KW-1185">Reference proteome</keyword>
<proteinExistence type="predicted"/>
<gene>
    <name evidence="2" type="ORF">LTR77_009071</name>
</gene>
<name>A0AAV9P3L6_9PEZI</name>
<dbReference type="FunFam" id="3.90.79.10:FF:000019">
    <property type="entry name" value="Thiamin pyrophosphokinase, putative"/>
    <property type="match status" value="1"/>
</dbReference>
<dbReference type="GO" id="GO:0044715">
    <property type="term" value="F:8-oxo-dGDP phosphatase activity"/>
    <property type="evidence" value="ECO:0007669"/>
    <property type="project" value="TreeGrafter"/>
</dbReference>
<dbReference type="InterPro" id="IPR000086">
    <property type="entry name" value="NUDIX_hydrolase_dom"/>
</dbReference>
<organism evidence="2 3">
    <name type="scientific">Saxophila tyrrhenica</name>
    <dbReference type="NCBI Taxonomy" id="1690608"/>
    <lineage>
        <taxon>Eukaryota</taxon>
        <taxon>Fungi</taxon>
        <taxon>Dikarya</taxon>
        <taxon>Ascomycota</taxon>
        <taxon>Pezizomycotina</taxon>
        <taxon>Dothideomycetes</taxon>
        <taxon>Dothideomycetidae</taxon>
        <taxon>Mycosphaerellales</taxon>
        <taxon>Extremaceae</taxon>
        <taxon>Saxophila</taxon>
    </lineage>
</organism>
<dbReference type="PROSITE" id="PS51462">
    <property type="entry name" value="NUDIX"/>
    <property type="match status" value="1"/>
</dbReference>
<dbReference type="Pfam" id="PF00293">
    <property type="entry name" value="NUDIX"/>
    <property type="match status" value="1"/>
</dbReference>
<sequence>MSGQRLSNLELVALCDNYAYKGLDEGLYKLYLPNDQRPHGWLFASNVQRMPWSEDFVIDHGRRTIRLRGHANASSASTACNSAFAEVINNAIDKDIFRTLNKQHSEMFSILGANYPVQLERYAADLFGITARGAHLTVYTMTGDGMRIWVPRRSMSLFTYPGKLDTTVAGGVTAGETPMQNIIREAQEEASLPAELIEKHIRPTGVLTYISYELEKPGGMESCVVPDVIFVFDLEVDANVTPVPEDGEVKEFYLMSVDEVKEALAKEDFKTNSAVVMIDFFIRHGIITPDNEKDYVEIVQRMHRRLPFPVTPDQKI</sequence>
<dbReference type="AlphaFoldDB" id="A0AAV9P3L6"/>
<dbReference type="PANTHER" id="PTHR13622">
    <property type="entry name" value="THIAMIN PYROPHOSPHOKINASE"/>
    <property type="match status" value="1"/>
</dbReference>
<dbReference type="InterPro" id="IPR015797">
    <property type="entry name" value="NUDIX_hydrolase-like_dom_sf"/>
</dbReference>
<reference evidence="2 3" key="1">
    <citation type="submission" date="2023-08" db="EMBL/GenBank/DDBJ databases">
        <title>Black Yeasts Isolated from many extreme environments.</title>
        <authorList>
            <person name="Coleine C."/>
            <person name="Stajich J.E."/>
            <person name="Selbmann L."/>
        </authorList>
    </citation>
    <scope>NUCLEOTIDE SEQUENCE [LARGE SCALE GENOMIC DNA]</scope>
    <source>
        <strain evidence="2 3">CCFEE 5935</strain>
    </source>
</reference>
<evidence type="ECO:0000259" key="1">
    <source>
        <dbReference type="PROSITE" id="PS51462"/>
    </source>
</evidence>
<dbReference type="Proteomes" id="UP001337655">
    <property type="component" value="Unassembled WGS sequence"/>
</dbReference>
<evidence type="ECO:0000313" key="2">
    <source>
        <dbReference type="EMBL" id="KAK5165542.1"/>
    </source>
</evidence>
<protein>
    <recommendedName>
        <fullName evidence="1">Nudix hydrolase domain-containing protein</fullName>
    </recommendedName>
</protein>